<accession>A0A238YVX4</accession>
<feature type="domain" description="Cation/H+ exchanger transmembrane" evidence="11">
    <location>
        <begin position="19"/>
        <end position="411"/>
    </location>
</feature>
<reference evidence="13" key="1">
    <citation type="submission" date="2017-06" db="EMBL/GenBank/DDBJ databases">
        <authorList>
            <person name="Varghese N."/>
            <person name="Submissions S."/>
        </authorList>
    </citation>
    <scope>NUCLEOTIDE SEQUENCE [LARGE SCALE GENOMIC DNA]</scope>
    <source>
        <strain evidence="13">DSM 28041</strain>
    </source>
</reference>
<evidence type="ECO:0000256" key="7">
    <source>
        <dbReference type="ARBA" id="ARBA00023065"/>
    </source>
</evidence>
<feature type="transmembrane region" description="Helical" evidence="10">
    <location>
        <begin position="388"/>
        <end position="411"/>
    </location>
</feature>
<comment type="caution">
    <text evidence="10">Lacks conserved residue(s) required for the propagation of feature annotation.</text>
</comment>
<dbReference type="EMBL" id="FZNS01000006">
    <property type="protein sequence ID" value="SNR74881.1"/>
    <property type="molecule type" value="Genomic_DNA"/>
</dbReference>
<keyword evidence="2 10" id="KW-0813">Transport</keyword>
<keyword evidence="10" id="KW-0050">Antiport</keyword>
<sequence>MHESTLHGNILLVLGLLFAMLLLVMLGQKMRISYPIFLVLAGLALSFIPGLPAITIDPNLIFLIFLPPLLYQAAWETSWQDFWRWKRPIGLLAFGLVFFTSSIVAYVSRSMIPSFTLPLGFLLGGIISPPDAVAATSVLKGVKVPRRVTSILEGESLINDASSLIVFRFALAAVVSGTFVWHEAATSFVLVSGMGIVVGLVVSHVFYLIHRYLPTTPSINTVLTFIAPYGMYLLAEEFHFSGVLAVVSGGLLLSFRSHRVFDADTRLQANSVWASVGFALNGLVFILIGLELPVVVGGLGSYSLREAISYGLIISGIVILIRLLWMFPAAFVPRLLSHSIRTGETSPGWQGPLIIGWAGMRGVVSLASALSVPLLLSNGQAFPQRNLILFITFVVILITLVFQGLTLPALIRFTGVAELEERIPPEEQEAGIRLRLRRVALSHMAQHYADDLQQNELIRALQQRMQAEAQRTGNLLEALDYDESKRQALQRYHQVLLDVLHVQREELFVLRHEDEFEEEMLRHQEAQLDLDEAKISHMPH</sequence>
<dbReference type="AlphaFoldDB" id="A0A238YVX4"/>
<evidence type="ECO:0000313" key="13">
    <source>
        <dbReference type="Proteomes" id="UP000198310"/>
    </source>
</evidence>
<dbReference type="GO" id="GO:0051453">
    <property type="term" value="P:regulation of intracellular pH"/>
    <property type="evidence" value="ECO:0007669"/>
    <property type="project" value="TreeGrafter"/>
</dbReference>
<keyword evidence="8 10" id="KW-0472">Membrane</keyword>
<name>A0A238YVX4_9BACT</name>
<dbReference type="Pfam" id="PF00999">
    <property type="entry name" value="Na_H_Exchanger"/>
    <property type="match status" value="1"/>
</dbReference>
<organism evidence="12 13">
    <name type="scientific">Hymenobacter mucosus</name>
    <dbReference type="NCBI Taxonomy" id="1411120"/>
    <lineage>
        <taxon>Bacteria</taxon>
        <taxon>Pseudomonadati</taxon>
        <taxon>Bacteroidota</taxon>
        <taxon>Cytophagia</taxon>
        <taxon>Cytophagales</taxon>
        <taxon>Hymenobacteraceae</taxon>
        <taxon>Hymenobacter</taxon>
    </lineage>
</organism>
<dbReference type="PANTHER" id="PTHR10110">
    <property type="entry name" value="SODIUM/HYDROGEN EXCHANGER"/>
    <property type="match status" value="1"/>
</dbReference>
<keyword evidence="7 10" id="KW-0406">Ion transport</keyword>
<dbReference type="GO" id="GO:0015385">
    <property type="term" value="F:sodium:proton antiporter activity"/>
    <property type="evidence" value="ECO:0007669"/>
    <property type="project" value="InterPro"/>
</dbReference>
<feature type="transmembrane region" description="Helical" evidence="10">
    <location>
        <begin position="238"/>
        <end position="255"/>
    </location>
</feature>
<keyword evidence="4 10" id="KW-0812">Transmembrane</keyword>
<feature type="transmembrane region" description="Helical" evidence="10">
    <location>
        <begin position="188"/>
        <end position="209"/>
    </location>
</feature>
<feature type="transmembrane region" description="Helical" evidence="10">
    <location>
        <begin position="119"/>
        <end position="142"/>
    </location>
</feature>
<feature type="transmembrane region" description="Helical" evidence="10">
    <location>
        <begin position="6"/>
        <end position="27"/>
    </location>
</feature>
<feature type="transmembrane region" description="Helical" evidence="10">
    <location>
        <begin position="34"/>
        <end position="54"/>
    </location>
</feature>
<dbReference type="RefSeq" id="WP_089333234.1">
    <property type="nucleotide sequence ID" value="NZ_FZNS01000006.1"/>
</dbReference>
<keyword evidence="5 10" id="KW-1133">Transmembrane helix</keyword>
<dbReference type="InterPro" id="IPR018422">
    <property type="entry name" value="Cation/H_exchanger_CPA1"/>
</dbReference>
<proteinExistence type="inferred from homology"/>
<dbReference type="GO" id="GO:0005886">
    <property type="term" value="C:plasma membrane"/>
    <property type="evidence" value="ECO:0007669"/>
    <property type="project" value="UniProtKB-SubCell"/>
</dbReference>
<dbReference type="GO" id="GO:0098719">
    <property type="term" value="P:sodium ion import across plasma membrane"/>
    <property type="evidence" value="ECO:0007669"/>
    <property type="project" value="TreeGrafter"/>
</dbReference>
<keyword evidence="3 10" id="KW-1003">Cell membrane</keyword>
<evidence type="ECO:0000256" key="6">
    <source>
        <dbReference type="ARBA" id="ARBA00023053"/>
    </source>
</evidence>
<evidence type="ECO:0000256" key="3">
    <source>
        <dbReference type="ARBA" id="ARBA00022475"/>
    </source>
</evidence>
<comment type="function">
    <text evidence="10">Na(+)/H(+) antiporter that extrudes sodium in exchange for external protons.</text>
</comment>
<keyword evidence="9 10" id="KW-0739">Sodium transport</keyword>
<feature type="transmembrane region" description="Helical" evidence="10">
    <location>
        <begin position="267"/>
        <end position="288"/>
    </location>
</feature>
<evidence type="ECO:0000313" key="12">
    <source>
        <dbReference type="EMBL" id="SNR74881.1"/>
    </source>
</evidence>
<dbReference type="GO" id="GO:0015386">
    <property type="term" value="F:potassium:proton antiporter activity"/>
    <property type="evidence" value="ECO:0007669"/>
    <property type="project" value="TreeGrafter"/>
</dbReference>
<evidence type="ECO:0000259" key="11">
    <source>
        <dbReference type="Pfam" id="PF00999"/>
    </source>
</evidence>
<keyword evidence="13" id="KW-1185">Reference proteome</keyword>
<evidence type="ECO:0000256" key="10">
    <source>
        <dbReference type="RuleBase" id="RU366002"/>
    </source>
</evidence>
<feature type="transmembrane region" description="Helical" evidence="10">
    <location>
        <begin position="163"/>
        <end position="182"/>
    </location>
</feature>
<protein>
    <submittedName>
        <fullName evidence="12">Sodium/proton antiporter, CPA1 family</fullName>
    </submittedName>
</protein>
<evidence type="ECO:0000256" key="9">
    <source>
        <dbReference type="ARBA" id="ARBA00023201"/>
    </source>
</evidence>
<dbReference type="InterPro" id="IPR004705">
    <property type="entry name" value="Cation/H_exchanger_CPA1_bac"/>
</dbReference>
<evidence type="ECO:0000256" key="1">
    <source>
        <dbReference type="ARBA" id="ARBA00004651"/>
    </source>
</evidence>
<dbReference type="InterPro" id="IPR006153">
    <property type="entry name" value="Cation/H_exchanger_TM"/>
</dbReference>
<dbReference type="PANTHER" id="PTHR10110:SF86">
    <property type="entry name" value="SODIUM_HYDROGEN EXCHANGER 7"/>
    <property type="match status" value="1"/>
</dbReference>
<dbReference type="NCBIfam" id="TIGR00831">
    <property type="entry name" value="a_cpa1"/>
    <property type="match status" value="1"/>
</dbReference>
<keyword evidence="6 10" id="KW-0915">Sodium</keyword>
<feature type="transmembrane region" description="Helical" evidence="10">
    <location>
        <begin position="89"/>
        <end position="107"/>
    </location>
</feature>
<evidence type="ECO:0000256" key="8">
    <source>
        <dbReference type="ARBA" id="ARBA00023136"/>
    </source>
</evidence>
<comment type="subcellular location">
    <subcellularLocation>
        <location evidence="1 10">Cell membrane</location>
        <topology evidence="1 10">Multi-pass membrane protein</topology>
    </subcellularLocation>
</comment>
<evidence type="ECO:0000256" key="4">
    <source>
        <dbReference type="ARBA" id="ARBA00022692"/>
    </source>
</evidence>
<evidence type="ECO:0000256" key="2">
    <source>
        <dbReference type="ARBA" id="ARBA00022448"/>
    </source>
</evidence>
<gene>
    <name evidence="12" type="ORF">SAMN06269173_106111</name>
</gene>
<feature type="transmembrane region" description="Helical" evidence="10">
    <location>
        <begin position="308"/>
        <end position="332"/>
    </location>
</feature>
<comment type="similarity">
    <text evidence="10">Belongs to the monovalent cation:proton antiporter 1 (CPA1) transporter (TC 2.A.36) family.</text>
</comment>
<evidence type="ECO:0000256" key="5">
    <source>
        <dbReference type="ARBA" id="ARBA00022989"/>
    </source>
</evidence>
<dbReference type="Gene3D" id="6.10.140.1330">
    <property type="match status" value="1"/>
</dbReference>
<dbReference type="Proteomes" id="UP000198310">
    <property type="component" value="Unassembled WGS sequence"/>
</dbReference>